<organism evidence="1 2">
    <name type="scientific">Orchesella cincta</name>
    <name type="common">Springtail</name>
    <name type="synonym">Podura cincta</name>
    <dbReference type="NCBI Taxonomy" id="48709"/>
    <lineage>
        <taxon>Eukaryota</taxon>
        <taxon>Metazoa</taxon>
        <taxon>Ecdysozoa</taxon>
        <taxon>Arthropoda</taxon>
        <taxon>Hexapoda</taxon>
        <taxon>Collembola</taxon>
        <taxon>Entomobryomorpha</taxon>
        <taxon>Entomobryoidea</taxon>
        <taxon>Orchesellidae</taxon>
        <taxon>Orchesellinae</taxon>
        <taxon>Orchesella</taxon>
    </lineage>
</organism>
<gene>
    <name evidence="1" type="ORF">Ocin01_17520</name>
</gene>
<name>A0A1D2M8B2_ORCCI</name>
<accession>A0A1D2M8B2</accession>
<proteinExistence type="predicted"/>
<evidence type="ECO:0000313" key="1">
    <source>
        <dbReference type="EMBL" id="ODM89161.1"/>
    </source>
</evidence>
<dbReference type="Proteomes" id="UP000094527">
    <property type="component" value="Unassembled WGS sequence"/>
</dbReference>
<comment type="caution">
    <text evidence="1">The sequence shown here is derived from an EMBL/GenBank/DDBJ whole genome shotgun (WGS) entry which is preliminary data.</text>
</comment>
<reference evidence="1 2" key="1">
    <citation type="journal article" date="2016" name="Genome Biol. Evol.">
        <title>Gene Family Evolution Reflects Adaptation to Soil Environmental Stressors in the Genome of the Collembolan Orchesella cincta.</title>
        <authorList>
            <person name="Faddeeva-Vakhrusheva A."/>
            <person name="Derks M.F."/>
            <person name="Anvar S.Y."/>
            <person name="Agamennone V."/>
            <person name="Suring W."/>
            <person name="Smit S."/>
            <person name="van Straalen N.M."/>
            <person name="Roelofs D."/>
        </authorList>
    </citation>
    <scope>NUCLEOTIDE SEQUENCE [LARGE SCALE GENOMIC DNA]</scope>
    <source>
        <tissue evidence="1">Mixed pool</tissue>
    </source>
</reference>
<dbReference type="AlphaFoldDB" id="A0A1D2M8B2"/>
<sequence>MVRSLWVCQNTMDSLLESRRILVGLVVDKARQGVSQDWRTGRAPPTPFCFLRMCSTLILDKQHLGHVKRIVADYFPTPTLNANDGERGRMNVYPLQTLPQLNINAQVNAGAVKGTESI</sequence>
<protein>
    <submittedName>
        <fullName evidence="1">Uncharacterized protein</fullName>
    </submittedName>
</protein>
<keyword evidence="2" id="KW-1185">Reference proteome</keyword>
<evidence type="ECO:0000313" key="2">
    <source>
        <dbReference type="Proteomes" id="UP000094527"/>
    </source>
</evidence>
<dbReference type="EMBL" id="LJIJ01002847">
    <property type="protein sequence ID" value="ODM89161.1"/>
    <property type="molecule type" value="Genomic_DNA"/>
</dbReference>